<dbReference type="GO" id="GO:0020037">
    <property type="term" value="F:heme binding"/>
    <property type="evidence" value="ECO:0007669"/>
    <property type="project" value="InterPro"/>
</dbReference>
<comment type="caution">
    <text evidence="8">The sequence shown here is derived from an EMBL/GenBank/DDBJ whole genome shotgun (WGS) entry which is preliminary data.</text>
</comment>
<evidence type="ECO:0000256" key="3">
    <source>
        <dbReference type="ARBA" id="ARBA00023004"/>
    </source>
</evidence>
<proteinExistence type="predicted"/>
<dbReference type="InterPro" id="IPR032858">
    <property type="entry name" value="CcoP_N"/>
</dbReference>
<dbReference type="AlphaFoldDB" id="A0A3D9CZX1"/>
<dbReference type="Pfam" id="PF14715">
    <property type="entry name" value="FixP_N"/>
    <property type="match status" value="1"/>
</dbReference>
<dbReference type="InterPro" id="IPR009056">
    <property type="entry name" value="Cyt_c-like_dom"/>
</dbReference>
<dbReference type="PANTHER" id="PTHR33751:SF1">
    <property type="entry name" value="CBB3-TYPE CYTOCHROME C OXIDASE SUBUNIT FIXP"/>
    <property type="match status" value="1"/>
</dbReference>
<feature type="transmembrane region" description="Helical" evidence="6">
    <location>
        <begin position="121"/>
        <end position="142"/>
    </location>
</feature>
<dbReference type="OrthoDB" id="9811281at2"/>
<evidence type="ECO:0000259" key="7">
    <source>
        <dbReference type="PROSITE" id="PS51007"/>
    </source>
</evidence>
<dbReference type="InterPro" id="IPR036909">
    <property type="entry name" value="Cyt_c-like_dom_sf"/>
</dbReference>
<keyword evidence="1 4" id="KW-0349">Heme</keyword>
<reference evidence="8 9" key="1">
    <citation type="journal article" date="2006" name="Int. J. Syst. Evol. Microbiol.">
        <title>Chryseobacterium hispanicum sp. nov., isolated from the drinking water distribution system of Sevilla, Spain.</title>
        <authorList>
            <person name="Gallego V."/>
            <person name="Garcia M.T."/>
            <person name="Ventosa A."/>
        </authorList>
    </citation>
    <scope>NUCLEOTIDE SEQUENCE [LARGE SCALE GENOMIC DNA]</scope>
    <source>
        <strain evidence="8 9">KCTC 22104</strain>
    </source>
</reference>
<gene>
    <name evidence="8" type="ORF">DRF58_06615</name>
</gene>
<evidence type="ECO:0000313" key="9">
    <source>
        <dbReference type="Proteomes" id="UP000256326"/>
    </source>
</evidence>
<evidence type="ECO:0000256" key="1">
    <source>
        <dbReference type="ARBA" id="ARBA00022617"/>
    </source>
</evidence>
<keyword evidence="2 4" id="KW-0479">Metal-binding</keyword>
<evidence type="ECO:0000256" key="2">
    <source>
        <dbReference type="ARBA" id="ARBA00022723"/>
    </source>
</evidence>
<dbReference type="Pfam" id="PF13442">
    <property type="entry name" value="Cytochrome_CBB3"/>
    <property type="match status" value="1"/>
</dbReference>
<keyword evidence="9" id="KW-1185">Reference proteome</keyword>
<dbReference type="GO" id="GO:0009055">
    <property type="term" value="F:electron transfer activity"/>
    <property type="evidence" value="ECO:0007669"/>
    <property type="project" value="InterPro"/>
</dbReference>
<dbReference type="Gene3D" id="1.10.760.10">
    <property type="entry name" value="Cytochrome c-like domain"/>
    <property type="match status" value="1"/>
</dbReference>
<feature type="transmembrane region" description="Helical" evidence="6">
    <location>
        <begin position="7"/>
        <end position="25"/>
    </location>
</feature>
<dbReference type="Gene3D" id="6.10.280.130">
    <property type="match status" value="1"/>
</dbReference>
<keyword evidence="6" id="KW-0472">Membrane</keyword>
<keyword evidence="6" id="KW-1133">Transmembrane helix</keyword>
<dbReference type="GO" id="GO:0046872">
    <property type="term" value="F:metal ion binding"/>
    <property type="evidence" value="ECO:0007669"/>
    <property type="project" value="UniProtKB-KW"/>
</dbReference>
<dbReference type="Proteomes" id="UP000256326">
    <property type="component" value="Unassembled WGS sequence"/>
</dbReference>
<dbReference type="PROSITE" id="PS51007">
    <property type="entry name" value="CYTC"/>
    <property type="match status" value="1"/>
</dbReference>
<keyword evidence="6" id="KW-0812">Transmembrane</keyword>
<feature type="domain" description="Cytochrome c" evidence="7">
    <location>
        <begin position="183"/>
        <end position="268"/>
    </location>
</feature>
<sequence length="294" mass="33328">MKRRTPVYINILIVLGLLLVVFYMFSQTSDFLSTRFFLGTALISIIVVFIQNAIGDLIENEKFKKLTDAEKATYISEKQVPYFKYLWNGAFKSQGEKEEKDILIDHGFDGIMELDNQLPKWWLGLFYFGCAYCVLYISSYFMTDFANPYKEYEQEYREQTAAINDYMATVTQPTLETAVFSEDNVEAGKAVFETNCVSCHGEGGKGGIGPNLTDNFWINQPEKTLFKNIFYMVDNGSKNNPTMQAWGKNGVVSGFEMEQVAAYVYHINQEQAPITPAQGGAAPQGTEANWEKSK</sequence>
<evidence type="ECO:0000256" key="5">
    <source>
        <dbReference type="SAM" id="MobiDB-lite"/>
    </source>
</evidence>
<feature type="region of interest" description="Disordered" evidence="5">
    <location>
        <begin position="275"/>
        <end position="294"/>
    </location>
</feature>
<dbReference type="InterPro" id="IPR050597">
    <property type="entry name" value="Cytochrome_c_Oxidase_Subunit"/>
</dbReference>
<accession>A0A3D9CZX1</accession>
<evidence type="ECO:0000256" key="4">
    <source>
        <dbReference type="PROSITE-ProRule" id="PRU00433"/>
    </source>
</evidence>
<keyword evidence="3 4" id="KW-0408">Iron</keyword>
<dbReference type="InterPro" id="IPR038414">
    <property type="entry name" value="CcoP_N_sf"/>
</dbReference>
<organism evidence="8 9">
    <name type="scientific">Epilithonimonas hispanica</name>
    <dbReference type="NCBI Taxonomy" id="358687"/>
    <lineage>
        <taxon>Bacteria</taxon>
        <taxon>Pseudomonadati</taxon>
        <taxon>Bacteroidota</taxon>
        <taxon>Flavobacteriia</taxon>
        <taxon>Flavobacteriales</taxon>
        <taxon>Weeksellaceae</taxon>
        <taxon>Chryseobacterium group</taxon>
        <taxon>Epilithonimonas</taxon>
    </lineage>
</organism>
<name>A0A3D9CZX1_9FLAO</name>
<evidence type="ECO:0000313" key="8">
    <source>
        <dbReference type="EMBL" id="REC71197.1"/>
    </source>
</evidence>
<feature type="transmembrane region" description="Helical" evidence="6">
    <location>
        <begin position="37"/>
        <end position="55"/>
    </location>
</feature>
<dbReference type="PANTHER" id="PTHR33751">
    <property type="entry name" value="CBB3-TYPE CYTOCHROME C OXIDASE SUBUNIT FIXP"/>
    <property type="match status" value="1"/>
</dbReference>
<dbReference type="SUPFAM" id="SSF46626">
    <property type="entry name" value="Cytochrome c"/>
    <property type="match status" value="1"/>
</dbReference>
<evidence type="ECO:0000256" key="6">
    <source>
        <dbReference type="SAM" id="Phobius"/>
    </source>
</evidence>
<protein>
    <submittedName>
        <fullName evidence="8">Cytochrome C</fullName>
    </submittedName>
</protein>
<dbReference type="RefSeq" id="WP_116034050.1">
    <property type="nucleotide sequence ID" value="NZ_JBHLVV010000005.1"/>
</dbReference>
<dbReference type="EMBL" id="QNUG01000011">
    <property type="protein sequence ID" value="REC71197.1"/>
    <property type="molecule type" value="Genomic_DNA"/>
</dbReference>